<dbReference type="OrthoDB" id="7208981at2"/>
<dbReference type="STRING" id="337701.SAMN05444398_1113"/>
<dbReference type="Gene3D" id="3.30.1540.10">
    <property type="entry name" value="formyl-coa transferase, domain 3"/>
    <property type="match status" value="1"/>
</dbReference>
<dbReference type="InterPro" id="IPR023606">
    <property type="entry name" value="CoA-Trfase_III_dom_1_sf"/>
</dbReference>
<protein>
    <submittedName>
        <fullName evidence="3">CoA:oxalate CoA-transferase</fullName>
    </submittedName>
</protein>
<organism evidence="3 4">
    <name type="scientific">Roseovarius pacificus</name>
    <dbReference type="NCBI Taxonomy" id="337701"/>
    <lineage>
        <taxon>Bacteria</taxon>
        <taxon>Pseudomonadati</taxon>
        <taxon>Pseudomonadota</taxon>
        <taxon>Alphaproteobacteria</taxon>
        <taxon>Rhodobacterales</taxon>
        <taxon>Roseobacteraceae</taxon>
        <taxon>Roseovarius</taxon>
    </lineage>
</organism>
<gene>
    <name evidence="3" type="ORF">SAMN05444398_1113</name>
</gene>
<evidence type="ECO:0000313" key="3">
    <source>
        <dbReference type="EMBL" id="SHM17096.1"/>
    </source>
</evidence>
<dbReference type="InterPro" id="IPR050483">
    <property type="entry name" value="CoA-transferase_III_domain"/>
</dbReference>
<keyword evidence="1 3" id="KW-0808">Transferase</keyword>
<feature type="region of interest" description="Disordered" evidence="2">
    <location>
        <begin position="44"/>
        <end position="65"/>
    </location>
</feature>
<evidence type="ECO:0000256" key="1">
    <source>
        <dbReference type="ARBA" id="ARBA00022679"/>
    </source>
</evidence>
<dbReference type="GO" id="GO:0008410">
    <property type="term" value="F:CoA-transferase activity"/>
    <property type="evidence" value="ECO:0007669"/>
    <property type="project" value="TreeGrafter"/>
</dbReference>
<proteinExistence type="predicted"/>
<accession>A0A1M7GLP0</accession>
<dbReference type="AlphaFoldDB" id="A0A1M7GLP0"/>
<dbReference type="PANTHER" id="PTHR48207">
    <property type="entry name" value="SUCCINATE--HYDROXYMETHYLGLUTARATE COA-TRANSFERASE"/>
    <property type="match status" value="1"/>
</dbReference>
<evidence type="ECO:0000313" key="4">
    <source>
        <dbReference type="Proteomes" id="UP000183974"/>
    </source>
</evidence>
<dbReference type="Pfam" id="PF02515">
    <property type="entry name" value="CoA_transf_3"/>
    <property type="match status" value="1"/>
</dbReference>
<dbReference type="InterPro" id="IPR044855">
    <property type="entry name" value="CoA-Trfase_III_dom3_sf"/>
</dbReference>
<dbReference type="SUPFAM" id="SSF89796">
    <property type="entry name" value="CoA-transferase family III (CaiB/BaiF)"/>
    <property type="match status" value="1"/>
</dbReference>
<dbReference type="InterPro" id="IPR003673">
    <property type="entry name" value="CoA-Trfase_fam_III"/>
</dbReference>
<evidence type="ECO:0000256" key="2">
    <source>
        <dbReference type="SAM" id="MobiDB-lite"/>
    </source>
</evidence>
<dbReference type="EMBL" id="FRBR01000011">
    <property type="protein sequence ID" value="SHM17096.1"/>
    <property type="molecule type" value="Genomic_DNA"/>
</dbReference>
<name>A0A1M7GLP0_9RHOB</name>
<dbReference type="RefSeq" id="WP_073035831.1">
    <property type="nucleotide sequence ID" value="NZ_BMLR01000012.1"/>
</dbReference>
<sequence length="411" mass="44407">MSSHQTELPLAGVKVVELSHLVAAPHAAMLMADEGAEVIKVEPPQGELSRSREPTRKLGPHRVSGHFGACNRGKRSIALDLKNGSGREVMRKLLAEANIFITNVRADALGRLGLHPDSLHEEFPHLIVVIISGFGYKNAGEYEGRAGLAMVGEALSGSTGLARDHQGHPVWCGFALGDVAAGMTAHSATLLALRLQDKTGKGRVLDITLAESMLPMVGSPIVRTQVADESVKEAAGPNNYNGVPYGTFKAKDGFVNLGVNNDKLWRQFCVAIGQPELGTDPRYALYLDRAARTAEVVELTEAFTSQHTRDELTRIFEEADVPIASILSIPETMANDYYAMRGAFEMADDGLGGELQLPIDPTRLTDPNARKALPRLDQHRQEILEQYGFNAADRARLADAGAFGQQTAEVD</sequence>
<reference evidence="3 4" key="1">
    <citation type="submission" date="2016-11" db="EMBL/GenBank/DDBJ databases">
        <authorList>
            <person name="Jaros S."/>
            <person name="Januszkiewicz K."/>
            <person name="Wedrychowicz H."/>
        </authorList>
    </citation>
    <scope>NUCLEOTIDE SEQUENCE [LARGE SCALE GENOMIC DNA]</scope>
    <source>
        <strain evidence="3 4">DSM 29589</strain>
    </source>
</reference>
<keyword evidence="4" id="KW-1185">Reference proteome</keyword>
<dbReference type="Proteomes" id="UP000183974">
    <property type="component" value="Unassembled WGS sequence"/>
</dbReference>
<dbReference type="Gene3D" id="3.40.50.10540">
    <property type="entry name" value="Crotonobetainyl-coa:carnitine coa-transferase, domain 1"/>
    <property type="match status" value="1"/>
</dbReference>
<dbReference type="PANTHER" id="PTHR48207:SF3">
    <property type="entry name" value="SUCCINATE--HYDROXYMETHYLGLUTARATE COA-TRANSFERASE"/>
    <property type="match status" value="1"/>
</dbReference>